<evidence type="ECO:0008006" key="4">
    <source>
        <dbReference type="Google" id="ProtNLM"/>
    </source>
</evidence>
<gene>
    <name evidence="2" type="ORF">PAT3040_04147</name>
</gene>
<feature type="transmembrane region" description="Helical" evidence="1">
    <location>
        <begin position="86"/>
        <end position="106"/>
    </location>
</feature>
<evidence type="ECO:0000256" key="1">
    <source>
        <dbReference type="SAM" id="Phobius"/>
    </source>
</evidence>
<organism evidence="2 3">
    <name type="scientific">Paenibacillus agaridevorans</name>
    <dbReference type="NCBI Taxonomy" id="171404"/>
    <lineage>
        <taxon>Bacteria</taxon>
        <taxon>Bacillati</taxon>
        <taxon>Bacillota</taxon>
        <taxon>Bacilli</taxon>
        <taxon>Bacillales</taxon>
        <taxon>Paenibacillaceae</taxon>
        <taxon>Paenibacillus</taxon>
    </lineage>
</organism>
<evidence type="ECO:0000313" key="3">
    <source>
        <dbReference type="Proteomes" id="UP000245202"/>
    </source>
</evidence>
<dbReference type="RefSeq" id="WP_108994229.1">
    <property type="nucleotide sequence ID" value="NZ_BDQX01000231.1"/>
</dbReference>
<name>A0A2R5ES47_9BACL</name>
<accession>A0A2R5ES47</accession>
<evidence type="ECO:0000313" key="2">
    <source>
        <dbReference type="EMBL" id="GBG09500.1"/>
    </source>
</evidence>
<keyword evidence="1" id="KW-1133">Transmembrane helix</keyword>
<keyword evidence="3" id="KW-1185">Reference proteome</keyword>
<feature type="transmembrane region" description="Helical" evidence="1">
    <location>
        <begin position="126"/>
        <end position="144"/>
    </location>
</feature>
<dbReference type="EMBL" id="BDQX01000231">
    <property type="protein sequence ID" value="GBG09500.1"/>
    <property type="molecule type" value="Genomic_DNA"/>
</dbReference>
<proteinExistence type="predicted"/>
<feature type="transmembrane region" description="Helical" evidence="1">
    <location>
        <begin position="6"/>
        <end position="22"/>
    </location>
</feature>
<keyword evidence="1" id="KW-0812">Transmembrane</keyword>
<protein>
    <recommendedName>
        <fullName evidence="4">MotA/TolQ/ExbB proton channel domain-containing protein</fullName>
    </recommendedName>
</protein>
<dbReference type="Proteomes" id="UP000245202">
    <property type="component" value="Unassembled WGS sequence"/>
</dbReference>
<dbReference type="AlphaFoldDB" id="A0A2R5ES47"/>
<comment type="caution">
    <text evidence="2">The sequence shown here is derived from an EMBL/GenBank/DDBJ whole genome shotgun (WGS) entry which is preliminary data.</text>
</comment>
<keyword evidence="1" id="KW-0472">Membrane</keyword>
<reference evidence="2 3" key="1">
    <citation type="submission" date="2017-08" db="EMBL/GenBank/DDBJ databases">
        <title>Substantial Increase in Enzyme Production by Combined Drug-Resistance Mutations in Paenibacillus agaridevorans.</title>
        <authorList>
            <person name="Tanaka Y."/>
            <person name="Funane K."/>
            <person name="Hosaka T."/>
            <person name="Shiwa Y."/>
            <person name="Fujita N."/>
            <person name="Miyazaki T."/>
            <person name="Yoshikawa H."/>
            <person name="Murakami K."/>
            <person name="Kasahara K."/>
            <person name="Inaoka T."/>
            <person name="Hiraga Y."/>
            <person name="Ochi K."/>
        </authorList>
    </citation>
    <scope>NUCLEOTIDE SEQUENCE [LARGE SCALE GENOMIC DNA]</scope>
    <source>
        <strain evidence="2 3">T-3040</strain>
    </source>
</reference>
<sequence length="168" mass="19443">MTYYYLLIVVSTVVLFFELKDFRQLQKKIYRNMIRNEKNNTVIRQNDVMIIYSFYNSMNPGVLKQAKLNLRAIAPDTILKNAITTIFTILPIVLAMMSIMAALSTGLLDTGSQLEQLNREVKNMEMFSSVIIAVGFVYSIHLIVDHRRSKLLQLHLAAIEEVERERSR</sequence>